<gene>
    <name evidence="2" type="primary">Dyak\GE10659</name>
    <name evidence="2" type="synonym">dyak_GLEANR_10564</name>
    <name evidence="2" type="synonym">GE10659</name>
    <name evidence="2" type="ORF">Dyak_GE10659</name>
</gene>
<evidence type="ECO:0000313" key="3">
    <source>
        <dbReference type="Proteomes" id="UP000002282"/>
    </source>
</evidence>
<dbReference type="KEGG" id="dya:Dyak_GE10659"/>
<accession>B4PT10</accession>
<dbReference type="EMBL" id="CM000160">
    <property type="protein sequence ID" value="EDW98697.1"/>
    <property type="molecule type" value="Genomic_DNA"/>
</dbReference>
<evidence type="ECO:0000313" key="2">
    <source>
        <dbReference type="EMBL" id="EDW98697.1"/>
    </source>
</evidence>
<protein>
    <submittedName>
        <fullName evidence="2">Uncharacterized protein</fullName>
    </submittedName>
</protein>
<feature type="signal peptide" evidence="1">
    <location>
        <begin position="1"/>
        <end position="19"/>
    </location>
</feature>
<organism evidence="2 3">
    <name type="scientific">Drosophila yakuba</name>
    <name type="common">Fruit fly</name>
    <dbReference type="NCBI Taxonomy" id="7245"/>
    <lineage>
        <taxon>Eukaryota</taxon>
        <taxon>Metazoa</taxon>
        <taxon>Ecdysozoa</taxon>
        <taxon>Arthropoda</taxon>
        <taxon>Hexapoda</taxon>
        <taxon>Insecta</taxon>
        <taxon>Pterygota</taxon>
        <taxon>Neoptera</taxon>
        <taxon>Endopterygota</taxon>
        <taxon>Diptera</taxon>
        <taxon>Brachycera</taxon>
        <taxon>Muscomorpha</taxon>
        <taxon>Ephydroidea</taxon>
        <taxon>Drosophilidae</taxon>
        <taxon>Drosophila</taxon>
        <taxon>Sophophora</taxon>
    </lineage>
</organism>
<proteinExistence type="predicted"/>
<dbReference type="HOGENOM" id="CLU_2833890_0_0_1"/>
<dbReference type="Proteomes" id="UP000002282">
    <property type="component" value="Chromosome 3R"/>
</dbReference>
<keyword evidence="3" id="KW-1185">Reference proteome</keyword>
<reference evidence="2 3" key="1">
    <citation type="journal article" date="2007" name="Nature">
        <title>Evolution of genes and genomes on the Drosophila phylogeny.</title>
        <authorList>
            <consortium name="Drosophila 12 Genomes Consortium"/>
            <person name="Clark A.G."/>
            <person name="Eisen M.B."/>
            <person name="Smith D.R."/>
            <person name="Bergman C.M."/>
            <person name="Oliver B."/>
            <person name="Markow T.A."/>
            <person name="Kaufman T.C."/>
            <person name="Kellis M."/>
            <person name="Gelbart W."/>
            <person name="Iyer V.N."/>
            <person name="Pollard D.A."/>
            <person name="Sackton T.B."/>
            <person name="Larracuente A.M."/>
            <person name="Singh N.D."/>
            <person name="Abad J.P."/>
            <person name="Abt D.N."/>
            <person name="Adryan B."/>
            <person name="Aguade M."/>
            <person name="Akashi H."/>
            <person name="Anderson W.W."/>
            <person name="Aquadro C.F."/>
            <person name="Ardell D.H."/>
            <person name="Arguello R."/>
            <person name="Artieri C.G."/>
            <person name="Barbash D.A."/>
            <person name="Barker D."/>
            <person name="Barsanti P."/>
            <person name="Batterham P."/>
            <person name="Batzoglou S."/>
            <person name="Begun D."/>
            <person name="Bhutkar A."/>
            <person name="Blanco E."/>
            <person name="Bosak S.A."/>
            <person name="Bradley R.K."/>
            <person name="Brand A.D."/>
            <person name="Brent M.R."/>
            <person name="Brooks A.N."/>
            <person name="Brown R.H."/>
            <person name="Butlin R.K."/>
            <person name="Caggese C."/>
            <person name="Calvi B.R."/>
            <person name="Bernardo de Carvalho A."/>
            <person name="Caspi A."/>
            <person name="Castrezana S."/>
            <person name="Celniker S.E."/>
            <person name="Chang J.L."/>
            <person name="Chapple C."/>
            <person name="Chatterji S."/>
            <person name="Chinwalla A."/>
            <person name="Civetta A."/>
            <person name="Clifton S.W."/>
            <person name="Comeron J.M."/>
            <person name="Costello J.C."/>
            <person name="Coyne J.A."/>
            <person name="Daub J."/>
            <person name="David R.G."/>
            <person name="Delcher A.L."/>
            <person name="Delehaunty K."/>
            <person name="Do C.B."/>
            <person name="Ebling H."/>
            <person name="Edwards K."/>
            <person name="Eickbush T."/>
            <person name="Evans J.D."/>
            <person name="Filipski A."/>
            <person name="Findeiss S."/>
            <person name="Freyhult E."/>
            <person name="Fulton L."/>
            <person name="Fulton R."/>
            <person name="Garcia A.C."/>
            <person name="Gardiner A."/>
            <person name="Garfield D.A."/>
            <person name="Garvin B.E."/>
            <person name="Gibson G."/>
            <person name="Gilbert D."/>
            <person name="Gnerre S."/>
            <person name="Godfrey J."/>
            <person name="Good R."/>
            <person name="Gotea V."/>
            <person name="Gravely B."/>
            <person name="Greenberg A.J."/>
            <person name="Griffiths-Jones S."/>
            <person name="Gross S."/>
            <person name="Guigo R."/>
            <person name="Gustafson E.A."/>
            <person name="Haerty W."/>
            <person name="Hahn M.W."/>
            <person name="Halligan D.L."/>
            <person name="Halpern A.L."/>
            <person name="Halter G.M."/>
            <person name="Han M.V."/>
            <person name="Heger A."/>
            <person name="Hillier L."/>
            <person name="Hinrichs A.S."/>
            <person name="Holmes I."/>
            <person name="Hoskins R.A."/>
            <person name="Hubisz M.J."/>
            <person name="Hultmark D."/>
            <person name="Huntley M.A."/>
            <person name="Jaffe D.B."/>
            <person name="Jagadeeshan S."/>
            <person name="Jeck W.R."/>
            <person name="Johnson J."/>
            <person name="Jones C.D."/>
            <person name="Jordan W.C."/>
            <person name="Karpen G.H."/>
            <person name="Kataoka E."/>
            <person name="Keightley P.D."/>
            <person name="Kheradpour P."/>
            <person name="Kirkness E.F."/>
            <person name="Koerich L.B."/>
            <person name="Kristiansen K."/>
            <person name="Kudrna D."/>
            <person name="Kulathinal R.J."/>
            <person name="Kumar S."/>
            <person name="Kwok R."/>
            <person name="Lander E."/>
            <person name="Langley C.H."/>
            <person name="Lapoint R."/>
            <person name="Lazzaro B.P."/>
            <person name="Lee S.J."/>
            <person name="Levesque L."/>
            <person name="Li R."/>
            <person name="Lin C.F."/>
            <person name="Lin M.F."/>
            <person name="Lindblad-Toh K."/>
            <person name="Llopart A."/>
            <person name="Long M."/>
            <person name="Low L."/>
            <person name="Lozovsky E."/>
            <person name="Lu J."/>
            <person name="Luo M."/>
            <person name="Machado C.A."/>
            <person name="Makalowski W."/>
            <person name="Marzo M."/>
            <person name="Matsuda M."/>
            <person name="Matzkin L."/>
            <person name="McAllister B."/>
            <person name="McBride C.S."/>
            <person name="McKernan B."/>
            <person name="McKernan K."/>
            <person name="Mendez-Lago M."/>
            <person name="Minx P."/>
            <person name="Mollenhauer M.U."/>
            <person name="Montooth K."/>
            <person name="Mount S.M."/>
            <person name="Mu X."/>
            <person name="Myers E."/>
            <person name="Negre B."/>
            <person name="Newfeld S."/>
            <person name="Nielsen R."/>
            <person name="Noor M.A."/>
            <person name="O'Grady P."/>
            <person name="Pachter L."/>
            <person name="Papaceit M."/>
            <person name="Parisi M.J."/>
            <person name="Parisi M."/>
            <person name="Parts L."/>
            <person name="Pedersen J.S."/>
            <person name="Pesole G."/>
            <person name="Phillippy A.M."/>
            <person name="Ponting C.P."/>
            <person name="Pop M."/>
            <person name="Porcelli D."/>
            <person name="Powell J.R."/>
            <person name="Prohaska S."/>
            <person name="Pruitt K."/>
            <person name="Puig M."/>
            <person name="Quesneville H."/>
            <person name="Ram K.R."/>
            <person name="Rand D."/>
            <person name="Rasmussen M.D."/>
            <person name="Reed L.K."/>
            <person name="Reenan R."/>
            <person name="Reily A."/>
            <person name="Remington K.A."/>
            <person name="Rieger T.T."/>
            <person name="Ritchie M.G."/>
            <person name="Robin C."/>
            <person name="Rogers Y.H."/>
            <person name="Rohde C."/>
            <person name="Rozas J."/>
            <person name="Rubenfield M.J."/>
            <person name="Ruiz A."/>
            <person name="Russo S."/>
            <person name="Salzberg S.L."/>
            <person name="Sanchez-Gracia A."/>
            <person name="Saranga D.J."/>
            <person name="Sato H."/>
            <person name="Schaeffer S.W."/>
            <person name="Schatz M.C."/>
            <person name="Schlenke T."/>
            <person name="Schwartz R."/>
            <person name="Segarra C."/>
            <person name="Singh R.S."/>
            <person name="Sirot L."/>
            <person name="Sirota M."/>
            <person name="Sisneros N.B."/>
            <person name="Smith C.D."/>
            <person name="Smith T.F."/>
            <person name="Spieth J."/>
            <person name="Stage D.E."/>
            <person name="Stark A."/>
            <person name="Stephan W."/>
            <person name="Strausberg R.L."/>
            <person name="Strempel S."/>
            <person name="Sturgill D."/>
            <person name="Sutton G."/>
            <person name="Sutton G.G."/>
            <person name="Tao W."/>
            <person name="Teichmann S."/>
            <person name="Tobari Y.N."/>
            <person name="Tomimura Y."/>
            <person name="Tsolas J.M."/>
            <person name="Valente V.L."/>
            <person name="Venter E."/>
            <person name="Venter J.C."/>
            <person name="Vicario S."/>
            <person name="Vieira F.G."/>
            <person name="Vilella A.J."/>
            <person name="Villasante A."/>
            <person name="Walenz B."/>
            <person name="Wang J."/>
            <person name="Wasserman M."/>
            <person name="Watts T."/>
            <person name="Wilson D."/>
            <person name="Wilson R.K."/>
            <person name="Wing R.A."/>
            <person name="Wolfner M.F."/>
            <person name="Wong A."/>
            <person name="Wong G.K."/>
            <person name="Wu C.I."/>
            <person name="Wu G."/>
            <person name="Yamamoto D."/>
            <person name="Yang H.P."/>
            <person name="Yang S.P."/>
            <person name="Yorke J.A."/>
            <person name="Yoshida K."/>
            <person name="Zdobnov E."/>
            <person name="Zhang P."/>
            <person name="Zhang Y."/>
            <person name="Zimin A.V."/>
            <person name="Baldwin J."/>
            <person name="Abdouelleil A."/>
            <person name="Abdulkadir J."/>
            <person name="Abebe A."/>
            <person name="Abera B."/>
            <person name="Abreu J."/>
            <person name="Acer S.C."/>
            <person name="Aftuck L."/>
            <person name="Alexander A."/>
            <person name="An P."/>
            <person name="Anderson E."/>
            <person name="Anderson S."/>
            <person name="Arachi H."/>
            <person name="Azer M."/>
            <person name="Bachantsang P."/>
            <person name="Barry A."/>
            <person name="Bayul T."/>
            <person name="Berlin A."/>
            <person name="Bessette D."/>
            <person name="Bloom T."/>
            <person name="Blye J."/>
            <person name="Boguslavskiy L."/>
            <person name="Bonnet C."/>
            <person name="Boukhgalter B."/>
            <person name="Bourzgui I."/>
            <person name="Brown A."/>
            <person name="Cahill P."/>
            <person name="Channer S."/>
            <person name="Cheshatsang Y."/>
            <person name="Chuda L."/>
            <person name="Citroen M."/>
            <person name="Collymore A."/>
            <person name="Cooke P."/>
            <person name="Costello M."/>
            <person name="D'Aco K."/>
            <person name="Daza R."/>
            <person name="De Haan G."/>
            <person name="DeGray S."/>
            <person name="DeMaso C."/>
            <person name="Dhargay N."/>
            <person name="Dooley K."/>
            <person name="Dooley E."/>
            <person name="Doricent M."/>
            <person name="Dorje P."/>
            <person name="Dorjee K."/>
            <person name="Dupes A."/>
            <person name="Elong R."/>
            <person name="Falk J."/>
            <person name="Farina A."/>
            <person name="Faro S."/>
            <person name="Ferguson D."/>
            <person name="Fisher S."/>
            <person name="Foley C.D."/>
            <person name="Franke A."/>
            <person name="Friedrich D."/>
            <person name="Gadbois L."/>
            <person name="Gearin G."/>
            <person name="Gearin C.R."/>
            <person name="Giannoukos G."/>
            <person name="Goode T."/>
            <person name="Graham J."/>
            <person name="Grandbois E."/>
            <person name="Grewal S."/>
            <person name="Gyaltsen K."/>
            <person name="Hafez N."/>
            <person name="Hagos B."/>
            <person name="Hall J."/>
            <person name="Henson C."/>
            <person name="Hollinger A."/>
            <person name="Honan T."/>
            <person name="Huard M.D."/>
            <person name="Hughes L."/>
            <person name="Hurhula B."/>
            <person name="Husby M.E."/>
            <person name="Kamat A."/>
            <person name="Kanga B."/>
            <person name="Kashin S."/>
            <person name="Khazanovich D."/>
            <person name="Kisner P."/>
            <person name="Lance K."/>
            <person name="Lara M."/>
            <person name="Lee W."/>
            <person name="Lennon N."/>
            <person name="Letendre F."/>
            <person name="LeVine R."/>
            <person name="Lipovsky A."/>
            <person name="Liu X."/>
            <person name="Liu J."/>
            <person name="Liu S."/>
            <person name="Lokyitsang T."/>
            <person name="Lokyitsang Y."/>
            <person name="Lubonja R."/>
            <person name="Lui A."/>
            <person name="MacDonald P."/>
            <person name="Magnisalis V."/>
            <person name="Maru K."/>
            <person name="Matthews C."/>
            <person name="McCusker W."/>
            <person name="McDonough S."/>
            <person name="Mehta T."/>
            <person name="Meldrim J."/>
            <person name="Meneus L."/>
            <person name="Mihai O."/>
            <person name="Mihalev A."/>
            <person name="Mihova T."/>
            <person name="Mittelman R."/>
            <person name="Mlenga V."/>
            <person name="Montmayeur A."/>
            <person name="Mulrain L."/>
            <person name="Navidi A."/>
            <person name="Naylor J."/>
            <person name="Negash T."/>
            <person name="Nguyen T."/>
            <person name="Nguyen N."/>
            <person name="Nicol R."/>
            <person name="Norbu C."/>
            <person name="Norbu N."/>
            <person name="Novod N."/>
            <person name="O'Neill B."/>
            <person name="Osman S."/>
            <person name="Markiewicz E."/>
            <person name="Oyono O.L."/>
            <person name="Patti C."/>
            <person name="Phunkhang P."/>
            <person name="Pierre F."/>
            <person name="Priest M."/>
            <person name="Raghuraman S."/>
            <person name="Rege F."/>
            <person name="Reyes R."/>
            <person name="Rise C."/>
            <person name="Rogov P."/>
            <person name="Ross K."/>
            <person name="Ryan E."/>
            <person name="Settipalli S."/>
            <person name="Shea T."/>
            <person name="Sherpa N."/>
            <person name="Shi L."/>
            <person name="Shih D."/>
            <person name="Sparrow T."/>
            <person name="Spaulding J."/>
            <person name="Stalker J."/>
            <person name="Stange-Thomann N."/>
            <person name="Stavropoulos S."/>
            <person name="Stone C."/>
            <person name="Strader C."/>
            <person name="Tesfaye S."/>
            <person name="Thomson T."/>
            <person name="Thoulutsang Y."/>
            <person name="Thoulutsang D."/>
            <person name="Topham K."/>
            <person name="Topping I."/>
            <person name="Tsamla T."/>
            <person name="Vassiliev H."/>
            <person name="Vo A."/>
            <person name="Wangchuk T."/>
            <person name="Wangdi T."/>
            <person name="Weiand M."/>
            <person name="Wilkinson J."/>
            <person name="Wilson A."/>
            <person name="Yadav S."/>
            <person name="Young G."/>
            <person name="Yu Q."/>
            <person name="Zembek L."/>
            <person name="Zhong D."/>
            <person name="Zimmer A."/>
            <person name="Zwirko Z."/>
            <person name="Jaffe D.B."/>
            <person name="Alvarez P."/>
            <person name="Brockman W."/>
            <person name="Butler J."/>
            <person name="Chin C."/>
            <person name="Gnerre S."/>
            <person name="Grabherr M."/>
            <person name="Kleber M."/>
            <person name="Mauceli E."/>
            <person name="MacCallum I."/>
        </authorList>
    </citation>
    <scope>NUCLEOTIDE SEQUENCE [LARGE SCALE GENOMIC DNA]</scope>
    <source>
        <strain evidence="3">Tai18E2 / Tucson 14021-0261.01</strain>
    </source>
</reference>
<name>B4PT10_DROYA</name>
<dbReference type="OMA" id="ANPRQQY"/>
<sequence>MKFLGLFVTLLVVLAMVNGQQAKAKNTNHNVIVIGGKKPAAAPSAPAPDAPAPQ</sequence>
<keyword evidence="1" id="KW-0732">Signal</keyword>
<feature type="chain" id="PRO_5002822473" evidence="1">
    <location>
        <begin position="20"/>
        <end position="54"/>
    </location>
</feature>
<evidence type="ECO:0000256" key="1">
    <source>
        <dbReference type="SAM" id="SignalP"/>
    </source>
</evidence>
<dbReference type="AlphaFoldDB" id="B4PT10"/>
<reference evidence="2 3" key="2">
    <citation type="journal article" date="2007" name="PLoS Biol.">
        <title>Principles of genome evolution in the Drosophila melanogaster species group.</title>
        <authorList>
            <person name="Ranz J.M."/>
            <person name="Maurin D."/>
            <person name="Chan Y.S."/>
            <person name="von Grotthuss M."/>
            <person name="Hillier L.W."/>
            <person name="Roote J."/>
            <person name="Ashburner M."/>
            <person name="Bergman C.M."/>
        </authorList>
    </citation>
    <scope>NUCLEOTIDE SEQUENCE [LARGE SCALE GENOMIC DNA]</scope>
    <source>
        <strain evidence="3">Tai18E2 / Tucson 14021-0261.01</strain>
    </source>
</reference>